<feature type="chain" id="PRO_5041376412" evidence="2">
    <location>
        <begin position="19"/>
        <end position="90"/>
    </location>
</feature>
<dbReference type="Proteomes" id="UP001176961">
    <property type="component" value="Unassembled WGS sequence"/>
</dbReference>
<protein>
    <submittedName>
        <fullName evidence="3">Uncharacterized protein</fullName>
    </submittedName>
</protein>
<accession>A0AA36GJC4</accession>
<feature type="signal peptide" evidence="2">
    <location>
        <begin position="1"/>
        <end position="18"/>
    </location>
</feature>
<keyword evidence="2" id="KW-0732">Signal</keyword>
<gene>
    <name evidence="3" type="ORF">CYNAS_LOCUS488</name>
</gene>
<dbReference type="EMBL" id="CATQJL010000001">
    <property type="protein sequence ID" value="CAJ0588505.1"/>
    <property type="molecule type" value="Genomic_DNA"/>
</dbReference>
<keyword evidence="4" id="KW-1185">Reference proteome</keyword>
<evidence type="ECO:0000313" key="4">
    <source>
        <dbReference type="Proteomes" id="UP001176961"/>
    </source>
</evidence>
<sequence>MFIFTLFVIALLGCGLEGKSENREVPKTALHSALESLISSDGVDLTNRVGQCVMKCILNQQQDPCGEERKQKRKKEQPTLGKHVGKEKID</sequence>
<evidence type="ECO:0000256" key="1">
    <source>
        <dbReference type="SAM" id="MobiDB-lite"/>
    </source>
</evidence>
<evidence type="ECO:0000256" key="2">
    <source>
        <dbReference type="SAM" id="SignalP"/>
    </source>
</evidence>
<feature type="region of interest" description="Disordered" evidence="1">
    <location>
        <begin position="63"/>
        <end position="90"/>
    </location>
</feature>
<dbReference type="AlphaFoldDB" id="A0AA36GJC4"/>
<comment type="caution">
    <text evidence="3">The sequence shown here is derived from an EMBL/GenBank/DDBJ whole genome shotgun (WGS) entry which is preliminary data.</text>
</comment>
<evidence type="ECO:0000313" key="3">
    <source>
        <dbReference type="EMBL" id="CAJ0588505.1"/>
    </source>
</evidence>
<proteinExistence type="predicted"/>
<organism evidence="3 4">
    <name type="scientific">Cylicocyclus nassatus</name>
    <name type="common">Nematode worm</name>
    <dbReference type="NCBI Taxonomy" id="53992"/>
    <lineage>
        <taxon>Eukaryota</taxon>
        <taxon>Metazoa</taxon>
        <taxon>Ecdysozoa</taxon>
        <taxon>Nematoda</taxon>
        <taxon>Chromadorea</taxon>
        <taxon>Rhabditida</taxon>
        <taxon>Rhabditina</taxon>
        <taxon>Rhabditomorpha</taxon>
        <taxon>Strongyloidea</taxon>
        <taxon>Strongylidae</taxon>
        <taxon>Cylicocyclus</taxon>
    </lineage>
</organism>
<reference evidence="3" key="1">
    <citation type="submission" date="2023-07" db="EMBL/GenBank/DDBJ databases">
        <authorList>
            <consortium name="CYATHOMIX"/>
        </authorList>
    </citation>
    <scope>NUCLEOTIDE SEQUENCE</scope>
    <source>
        <strain evidence="3">N/A</strain>
    </source>
</reference>
<name>A0AA36GJC4_CYLNA</name>